<dbReference type="EMBL" id="CP000076">
    <property type="protein sequence ID" value="AAY93410.1"/>
    <property type="molecule type" value="Genomic_DNA"/>
</dbReference>
<sequence length="74" mass="7624">MIFAADGARVACVHCSQPAPGARHEGFLCCLAVVGFQCAGRLCQPRCTGVAALYRAGNPGAGYGGVEPARFVLR</sequence>
<evidence type="ECO:0000313" key="2">
    <source>
        <dbReference type="Proteomes" id="UP000008540"/>
    </source>
</evidence>
<dbReference type="Proteomes" id="UP000008540">
    <property type="component" value="Chromosome"/>
</dbReference>
<name>Q4K937_PSEF5</name>
<accession>Q4K937</accession>
<gene>
    <name evidence="1" type="ordered locus">PFL_4154</name>
</gene>
<organism evidence="1 2">
    <name type="scientific">Pseudomonas fluorescens (strain ATCC BAA-477 / NRRL B-23932 / Pf-5)</name>
    <dbReference type="NCBI Taxonomy" id="220664"/>
    <lineage>
        <taxon>Bacteria</taxon>
        <taxon>Pseudomonadati</taxon>
        <taxon>Pseudomonadota</taxon>
        <taxon>Gammaproteobacteria</taxon>
        <taxon>Pseudomonadales</taxon>
        <taxon>Pseudomonadaceae</taxon>
        <taxon>Pseudomonas</taxon>
    </lineage>
</organism>
<keyword evidence="1" id="KW-0449">Lipoprotein</keyword>
<evidence type="ECO:0000313" key="1">
    <source>
        <dbReference type="EMBL" id="AAY93410.1"/>
    </source>
</evidence>
<dbReference type="HOGENOM" id="CLU_2684997_0_0_6"/>
<dbReference type="AlphaFoldDB" id="Q4K937"/>
<protein>
    <submittedName>
        <fullName evidence="1">Putative lipoprotein</fullName>
    </submittedName>
</protein>
<proteinExistence type="predicted"/>
<reference evidence="1 2" key="1">
    <citation type="journal article" date="2005" name="Nat. Biotechnol.">
        <title>Complete genome sequence of the plant commensal Pseudomonas fluorescens Pf-5.</title>
        <authorList>
            <person name="Paulsen I.T."/>
            <person name="Press C.M."/>
            <person name="Ravel J."/>
            <person name="Kobayashi D.Y."/>
            <person name="Myers G.S."/>
            <person name="Mavrodi D.V."/>
            <person name="DeBoy R.T."/>
            <person name="Seshadri R."/>
            <person name="Ren Q."/>
            <person name="Madupu R."/>
            <person name="Dodson R.J."/>
            <person name="Durkin A.S."/>
            <person name="Brinkac L.M."/>
            <person name="Daugherty S.C."/>
            <person name="Sullivan S.A."/>
            <person name="Rosovitz M.J."/>
            <person name="Gwinn M.L."/>
            <person name="Zhou L."/>
            <person name="Schneider D.J."/>
            <person name="Cartinhour S.W."/>
            <person name="Nelson W.C."/>
            <person name="Weidman J."/>
            <person name="Watkins K."/>
            <person name="Tran K."/>
            <person name="Khouri H."/>
            <person name="Pierson E.A."/>
            <person name="Pierson L.S.III."/>
            <person name="Thomashow L.S."/>
            <person name="Loper J.E."/>
        </authorList>
    </citation>
    <scope>NUCLEOTIDE SEQUENCE [LARGE SCALE GENOMIC DNA]</scope>
    <source>
        <strain evidence="2">ATCC BAA-477 / NRRL B-23932 / Pf-5</strain>
    </source>
</reference>
<dbReference type="KEGG" id="pfl:PFL_4154"/>